<dbReference type="GO" id="GO:0005783">
    <property type="term" value="C:endoplasmic reticulum"/>
    <property type="evidence" value="ECO:0007669"/>
    <property type="project" value="TreeGrafter"/>
</dbReference>
<dbReference type="AlphaFoldDB" id="A0AAD5G109"/>
<comment type="caution">
    <text evidence="4">The sequence shown here is derived from an EMBL/GenBank/DDBJ whole genome shotgun (WGS) entry which is preliminary data.</text>
</comment>
<feature type="compositionally biased region" description="Acidic residues" evidence="1">
    <location>
        <begin position="291"/>
        <end position="318"/>
    </location>
</feature>
<dbReference type="Gene3D" id="3.40.30.10">
    <property type="entry name" value="Glutaredoxin"/>
    <property type="match status" value="2"/>
</dbReference>
<evidence type="ECO:0000256" key="1">
    <source>
        <dbReference type="SAM" id="MobiDB-lite"/>
    </source>
</evidence>
<keyword evidence="2" id="KW-0732">Signal</keyword>
<dbReference type="PANTHER" id="PTHR45672">
    <property type="entry name" value="PROTEIN DISULFIDE-ISOMERASE C17H9.14C-RELATED"/>
    <property type="match status" value="1"/>
</dbReference>
<dbReference type="RefSeq" id="XP_051611266.1">
    <property type="nucleotide sequence ID" value="XM_051751297.1"/>
</dbReference>
<dbReference type="Pfam" id="PF00085">
    <property type="entry name" value="Thioredoxin"/>
    <property type="match status" value="1"/>
</dbReference>
<feature type="region of interest" description="Disordered" evidence="1">
    <location>
        <begin position="281"/>
        <end position="318"/>
    </location>
</feature>
<keyword evidence="5" id="KW-1185">Reference proteome</keyword>
<dbReference type="InterPro" id="IPR036249">
    <property type="entry name" value="Thioredoxin-like_sf"/>
</dbReference>
<dbReference type="GeneID" id="76148263"/>
<dbReference type="SUPFAM" id="SSF52833">
    <property type="entry name" value="Thioredoxin-like"/>
    <property type="match status" value="1"/>
</dbReference>
<evidence type="ECO:0000259" key="3">
    <source>
        <dbReference type="Pfam" id="PF00085"/>
    </source>
</evidence>
<sequence>MKHFLPFQLLSWFFTCVTSSYSQSHSFANTREFNDSVIQPNLEKATYSLIYFYSDTCKYCHLFNPVFENLSTLYNKNDTGKSVHENESFQILKTNARVNKKLSKLFAIRHYPTLKLLHYPSKEILEYEGKRDLHSLIDYIESKTLIKPNYANFQSGVKDIQDPRELFRGEKEKVVIFIMSHMADWKDYHYPAHYIQSIANLYRAVDFYVCHGDDPQHAELLPQFGVSNFPSLVYIRSRKFKSLNTERLAYQTNYKFDGDKIGGFISSIDLDQSSWRLIEPVNEAQTSEETISSEENEENDDFDDIDDDDDDDIEHIEL</sequence>
<accession>A0AAD5G109</accession>
<feature type="domain" description="Thioredoxin" evidence="3">
    <location>
        <begin position="29"/>
        <end position="141"/>
    </location>
</feature>
<name>A0AAD5G109_9ASCO</name>
<feature type="signal peptide" evidence="2">
    <location>
        <begin position="1"/>
        <end position="19"/>
    </location>
</feature>
<dbReference type="EMBL" id="JAIHNG010000014">
    <property type="protein sequence ID" value="KAI5968344.1"/>
    <property type="molecule type" value="Genomic_DNA"/>
</dbReference>
<dbReference type="InterPro" id="IPR018247">
    <property type="entry name" value="EF_Hand_1_Ca_BS"/>
</dbReference>
<protein>
    <recommendedName>
        <fullName evidence="3">Thioredoxin domain-containing protein</fullName>
    </recommendedName>
</protein>
<dbReference type="Proteomes" id="UP001204833">
    <property type="component" value="Unassembled WGS sequence"/>
</dbReference>
<dbReference type="PROSITE" id="PS00018">
    <property type="entry name" value="EF_HAND_1"/>
    <property type="match status" value="1"/>
</dbReference>
<proteinExistence type="predicted"/>
<dbReference type="InterPro" id="IPR051063">
    <property type="entry name" value="PDI"/>
</dbReference>
<evidence type="ECO:0000313" key="4">
    <source>
        <dbReference type="EMBL" id="KAI5968344.1"/>
    </source>
</evidence>
<evidence type="ECO:0000313" key="5">
    <source>
        <dbReference type="Proteomes" id="UP001204833"/>
    </source>
</evidence>
<dbReference type="GO" id="GO:0006457">
    <property type="term" value="P:protein folding"/>
    <property type="evidence" value="ECO:0007669"/>
    <property type="project" value="TreeGrafter"/>
</dbReference>
<reference evidence="4 5" key="1">
    <citation type="journal article" date="2022" name="DNA Res.">
        <title>Genome analysis of five recently described species of the CUG-Ser clade uncovers Candida theae as a new hybrid lineage with pathogenic potential in the Candida parapsilosis species complex.</title>
        <authorList>
            <person name="Mixao V."/>
            <person name="Del Olmo V."/>
            <person name="Hegedusova E."/>
            <person name="Saus E."/>
            <person name="Pryszcz L."/>
            <person name="Cillingova A."/>
            <person name="Nosek J."/>
            <person name="Gabaldon T."/>
        </authorList>
    </citation>
    <scope>NUCLEOTIDE SEQUENCE [LARGE SCALE GENOMIC DNA]</scope>
    <source>
        <strain evidence="4 5">CBS 12239</strain>
    </source>
</reference>
<dbReference type="CDD" id="cd02961">
    <property type="entry name" value="PDI_a_family"/>
    <property type="match status" value="1"/>
</dbReference>
<gene>
    <name evidence="4" type="ORF">KGF57_000203</name>
</gene>
<organism evidence="4 5">
    <name type="scientific">Candida theae</name>
    <dbReference type="NCBI Taxonomy" id="1198502"/>
    <lineage>
        <taxon>Eukaryota</taxon>
        <taxon>Fungi</taxon>
        <taxon>Dikarya</taxon>
        <taxon>Ascomycota</taxon>
        <taxon>Saccharomycotina</taxon>
        <taxon>Pichiomycetes</taxon>
        <taxon>Debaryomycetaceae</taxon>
        <taxon>Candida/Lodderomyces clade</taxon>
        <taxon>Candida</taxon>
    </lineage>
</organism>
<dbReference type="GO" id="GO:0003756">
    <property type="term" value="F:protein disulfide isomerase activity"/>
    <property type="evidence" value="ECO:0007669"/>
    <property type="project" value="TreeGrafter"/>
</dbReference>
<dbReference type="InterPro" id="IPR013766">
    <property type="entry name" value="Thioredoxin_domain"/>
</dbReference>
<evidence type="ECO:0000256" key="2">
    <source>
        <dbReference type="SAM" id="SignalP"/>
    </source>
</evidence>
<feature type="chain" id="PRO_5042040868" description="Thioredoxin domain-containing protein" evidence="2">
    <location>
        <begin position="20"/>
        <end position="318"/>
    </location>
</feature>